<dbReference type="Gene3D" id="3.30.70.2390">
    <property type="match status" value="1"/>
</dbReference>
<comment type="caution">
    <text evidence="4">The sequence shown here is derived from an EMBL/GenBank/DDBJ whole genome shotgun (WGS) entry which is preliminary data.</text>
</comment>
<reference evidence="4 5" key="1">
    <citation type="journal article" date="2016" name="Nat. Commun.">
        <title>Thousands of microbial genomes shed light on interconnected biogeochemical processes in an aquifer system.</title>
        <authorList>
            <person name="Anantharaman K."/>
            <person name="Brown C.T."/>
            <person name="Hug L.A."/>
            <person name="Sharon I."/>
            <person name="Castelle C.J."/>
            <person name="Probst A.J."/>
            <person name="Thomas B.C."/>
            <person name="Singh A."/>
            <person name="Wilkins M.J."/>
            <person name="Karaoz U."/>
            <person name="Brodie E.L."/>
            <person name="Williams K.H."/>
            <person name="Hubbard S.S."/>
            <person name="Banfield J.F."/>
        </authorList>
    </citation>
    <scope>NUCLEOTIDE SEQUENCE [LARGE SCALE GENOMIC DNA]</scope>
</reference>
<dbReference type="EMBL" id="MHCA01000041">
    <property type="protein sequence ID" value="OGY11275.1"/>
    <property type="molecule type" value="Genomic_DNA"/>
</dbReference>
<feature type="compositionally biased region" description="Low complexity" evidence="1">
    <location>
        <begin position="25"/>
        <end position="40"/>
    </location>
</feature>
<proteinExistence type="predicted"/>
<accession>A0A1G1V791</accession>
<sequence>MPAKNKSTQTTDEPVIVEEVEDTEQISSSDQSTTTDTTSSPAGAPLSGDAAELSSDTAPPSGATETPAEPNISAADSPDSAPETEKQPEMEQHETEQDTLAPIKSGQASQPNDFFGAPPEEAKGGIPKALIAVALLVVAGGAAAFMFVGGPGKFLGASVEATPTPNTEEIPAPMPSPEAEDVDLTEFTVRVLNGTGTAGEAGKVKALLEEAGFEDIKTGNAPSEDNTVTTVSTKADVPAGAVKAVENALKGVFTTEAGDALDEDSDYDIVVTTGGASAKDATGSAEGE</sequence>
<protein>
    <recommendedName>
        <fullName evidence="3">LytR/CpsA/Psr regulator C-terminal domain-containing protein</fullName>
    </recommendedName>
</protein>
<evidence type="ECO:0000313" key="4">
    <source>
        <dbReference type="EMBL" id="OGY11275.1"/>
    </source>
</evidence>
<name>A0A1G1V791_9BACT</name>
<dbReference type="STRING" id="1797517.A3F61_03650"/>
<dbReference type="AlphaFoldDB" id="A0A1G1V791"/>
<keyword evidence="2" id="KW-0812">Transmembrane</keyword>
<evidence type="ECO:0000256" key="1">
    <source>
        <dbReference type="SAM" id="MobiDB-lite"/>
    </source>
</evidence>
<evidence type="ECO:0000259" key="3">
    <source>
        <dbReference type="Pfam" id="PF13399"/>
    </source>
</evidence>
<feature type="compositionally biased region" description="Basic and acidic residues" evidence="1">
    <location>
        <begin position="83"/>
        <end position="96"/>
    </location>
</feature>
<feature type="compositionally biased region" description="Acidic residues" evidence="1">
    <location>
        <begin position="15"/>
        <end position="24"/>
    </location>
</feature>
<keyword evidence="2" id="KW-0472">Membrane</keyword>
<dbReference type="InterPro" id="IPR027381">
    <property type="entry name" value="LytR/CpsA/Psr_C"/>
</dbReference>
<keyword evidence="2" id="KW-1133">Transmembrane helix</keyword>
<feature type="domain" description="LytR/CpsA/Psr regulator C-terminal" evidence="3">
    <location>
        <begin position="187"/>
        <end position="273"/>
    </location>
</feature>
<feature type="region of interest" description="Disordered" evidence="1">
    <location>
        <begin position="1"/>
        <end position="120"/>
    </location>
</feature>
<gene>
    <name evidence="4" type="ORF">A3F61_03650</name>
</gene>
<evidence type="ECO:0000256" key="2">
    <source>
        <dbReference type="SAM" id="Phobius"/>
    </source>
</evidence>
<organism evidence="4 5">
    <name type="scientific">Candidatus Blackburnbacteria bacterium RIFCSPHIGHO2_12_FULL_41_13b</name>
    <dbReference type="NCBI Taxonomy" id="1797517"/>
    <lineage>
        <taxon>Bacteria</taxon>
        <taxon>Candidatus Blackburniibacteriota</taxon>
    </lineage>
</organism>
<feature type="transmembrane region" description="Helical" evidence="2">
    <location>
        <begin position="129"/>
        <end position="148"/>
    </location>
</feature>
<dbReference type="Proteomes" id="UP000178272">
    <property type="component" value="Unassembled WGS sequence"/>
</dbReference>
<dbReference type="Pfam" id="PF13399">
    <property type="entry name" value="LytR_C"/>
    <property type="match status" value="1"/>
</dbReference>
<evidence type="ECO:0000313" key="5">
    <source>
        <dbReference type="Proteomes" id="UP000178272"/>
    </source>
</evidence>
<feature type="compositionally biased region" description="Polar residues" evidence="1">
    <location>
        <begin position="1"/>
        <end position="12"/>
    </location>
</feature>